<name>A0AAD6GIA5_9EURO</name>
<feature type="domain" description="Phosphatidic acid phosphatase type 2/haloperoxidase" evidence="7">
    <location>
        <begin position="114"/>
        <end position="299"/>
    </location>
</feature>
<dbReference type="EMBL" id="JAQIZZ010000003">
    <property type="protein sequence ID" value="KAJ5546706.1"/>
    <property type="molecule type" value="Genomic_DNA"/>
</dbReference>
<protein>
    <submittedName>
        <fullName evidence="8">Diacylglycerol pyrophosphate phosphatase</fullName>
    </submittedName>
</protein>
<dbReference type="GO" id="GO:0046839">
    <property type="term" value="P:phospholipid dephosphorylation"/>
    <property type="evidence" value="ECO:0007669"/>
    <property type="project" value="TreeGrafter"/>
</dbReference>
<dbReference type="GO" id="GO:0006644">
    <property type="term" value="P:phospholipid metabolic process"/>
    <property type="evidence" value="ECO:0007669"/>
    <property type="project" value="InterPro"/>
</dbReference>
<dbReference type="GO" id="GO:0008195">
    <property type="term" value="F:phosphatidate phosphatase activity"/>
    <property type="evidence" value="ECO:0007669"/>
    <property type="project" value="TreeGrafter"/>
</dbReference>
<evidence type="ECO:0000259" key="7">
    <source>
        <dbReference type="SMART" id="SM00014"/>
    </source>
</evidence>
<keyword evidence="4 6" id="KW-1133">Transmembrane helix</keyword>
<reference evidence="8 9" key="1">
    <citation type="journal article" date="2023" name="IMA Fungus">
        <title>Comparative genomic study of the Penicillium genus elucidates a diverse pangenome and 15 lateral gene transfer events.</title>
        <authorList>
            <person name="Petersen C."/>
            <person name="Sorensen T."/>
            <person name="Nielsen M.R."/>
            <person name="Sondergaard T.E."/>
            <person name="Sorensen J.L."/>
            <person name="Fitzpatrick D.A."/>
            <person name="Frisvad J.C."/>
            <person name="Nielsen K.L."/>
        </authorList>
    </citation>
    <scope>NUCLEOTIDE SEQUENCE [LARGE SCALE GENOMIC DNA]</scope>
    <source>
        <strain evidence="8 9">IBT 35679</strain>
    </source>
</reference>
<evidence type="ECO:0000256" key="4">
    <source>
        <dbReference type="ARBA" id="ARBA00022989"/>
    </source>
</evidence>
<feature type="transmembrane region" description="Helical" evidence="6">
    <location>
        <begin position="104"/>
        <end position="124"/>
    </location>
</feature>
<evidence type="ECO:0000256" key="5">
    <source>
        <dbReference type="ARBA" id="ARBA00023136"/>
    </source>
</evidence>
<evidence type="ECO:0000256" key="3">
    <source>
        <dbReference type="ARBA" id="ARBA00022692"/>
    </source>
</evidence>
<dbReference type="Pfam" id="PF01569">
    <property type="entry name" value="PAP2"/>
    <property type="match status" value="1"/>
</dbReference>
<sequence>MLVFGRETSTRLILSYVFDWVIIIAVAGAGGVLYKISGYEHAFSLEDPQISYPLVTNTISVAIVAIVAGGVPAALILVLSLLIPSSALEITGEGDSRSLWSRRLWEWHAGWLGLGLSLAGAFFITSGLKDVVGKPRPDFLARCDPDLSNIAPYVVGGLGLNESSAPVMVNVGICQNTDLSVLKDGFTAFPSGHSSFSWAGLLYLSLWLSAKFAVTFPAPVPTSISRRQDRSADLDQSFDKMIPFRSSAAASPLYLVLFVLTPVAVALFICATRYADYMHAGWDILAGSLIGAFFAWFGFRWYHVASPGGESSEYGAWAWAPRSKWGAFGVPFGSSGFASNEDRPFREPIRDARGYEDLELRPVR</sequence>
<comment type="caution">
    <text evidence="8">The sequence shown here is derived from an EMBL/GenBank/DDBJ whole genome shotgun (WGS) entry which is preliminary data.</text>
</comment>
<evidence type="ECO:0000256" key="1">
    <source>
        <dbReference type="ARBA" id="ARBA00004141"/>
    </source>
</evidence>
<evidence type="ECO:0000313" key="9">
    <source>
        <dbReference type="Proteomes" id="UP001220324"/>
    </source>
</evidence>
<accession>A0AAD6GIA5</accession>
<feature type="transmembrane region" description="Helical" evidence="6">
    <location>
        <begin position="253"/>
        <end position="274"/>
    </location>
</feature>
<dbReference type="InterPro" id="IPR000326">
    <property type="entry name" value="PAP2/HPO"/>
</dbReference>
<dbReference type="Gene3D" id="1.20.144.10">
    <property type="entry name" value="Phosphatidic acid phosphatase type 2/haloperoxidase"/>
    <property type="match status" value="1"/>
</dbReference>
<evidence type="ECO:0000313" key="8">
    <source>
        <dbReference type="EMBL" id="KAJ5546706.1"/>
    </source>
</evidence>
<evidence type="ECO:0000256" key="2">
    <source>
        <dbReference type="ARBA" id="ARBA00008816"/>
    </source>
</evidence>
<feature type="transmembrane region" description="Helical" evidence="6">
    <location>
        <begin position="196"/>
        <end position="220"/>
    </location>
</feature>
<gene>
    <name evidence="8" type="ORF">N7494_004291</name>
</gene>
<feature type="transmembrane region" description="Helical" evidence="6">
    <location>
        <begin position="280"/>
        <end position="299"/>
    </location>
</feature>
<dbReference type="CDD" id="cd03390">
    <property type="entry name" value="PAP2_containing_1_like"/>
    <property type="match status" value="1"/>
</dbReference>
<feature type="transmembrane region" description="Helical" evidence="6">
    <location>
        <begin position="12"/>
        <end position="34"/>
    </location>
</feature>
<comment type="similarity">
    <text evidence="2">Belongs to the PA-phosphatase related phosphoesterase family.</text>
</comment>
<dbReference type="SUPFAM" id="SSF48317">
    <property type="entry name" value="Acid phosphatase/Vanadium-dependent haloperoxidase"/>
    <property type="match status" value="1"/>
</dbReference>
<dbReference type="PANTHER" id="PTHR10165">
    <property type="entry name" value="LIPID PHOSPHATE PHOSPHATASE"/>
    <property type="match status" value="1"/>
</dbReference>
<dbReference type="PANTHER" id="PTHR10165:SF154">
    <property type="entry name" value="PAP2 DOMAIN PROTEIN (AFU_ORTHOLOGUE AFUA_1G09730)"/>
    <property type="match status" value="1"/>
</dbReference>
<organism evidence="8 9">
    <name type="scientific">Penicillium frequentans</name>
    <dbReference type="NCBI Taxonomy" id="3151616"/>
    <lineage>
        <taxon>Eukaryota</taxon>
        <taxon>Fungi</taxon>
        <taxon>Dikarya</taxon>
        <taxon>Ascomycota</taxon>
        <taxon>Pezizomycotina</taxon>
        <taxon>Eurotiomycetes</taxon>
        <taxon>Eurotiomycetidae</taxon>
        <taxon>Eurotiales</taxon>
        <taxon>Aspergillaceae</taxon>
        <taxon>Penicillium</taxon>
    </lineage>
</organism>
<keyword evidence="3 6" id="KW-0812">Transmembrane</keyword>
<dbReference type="GO" id="GO:0016020">
    <property type="term" value="C:membrane"/>
    <property type="evidence" value="ECO:0007669"/>
    <property type="project" value="UniProtKB-SubCell"/>
</dbReference>
<proteinExistence type="inferred from homology"/>
<dbReference type="SMART" id="SM00014">
    <property type="entry name" value="acidPPc"/>
    <property type="match status" value="1"/>
</dbReference>
<keyword evidence="5 6" id="KW-0472">Membrane</keyword>
<dbReference type="InterPro" id="IPR036938">
    <property type="entry name" value="PAP2/HPO_sf"/>
</dbReference>
<dbReference type="Proteomes" id="UP001220324">
    <property type="component" value="Unassembled WGS sequence"/>
</dbReference>
<evidence type="ECO:0000256" key="6">
    <source>
        <dbReference type="SAM" id="Phobius"/>
    </source>
</evidence>
<comment type="subcellular location">
    <subcellularLocation>
        <location evidence="1">Membrane</location>
        <topology evidence="1">Multi-pass membrane protein</topology>
    </subcellularLocation>
</comment>
<dbReference type="AlphaFoldDB" id="A0AAD6GIA5"/>
<feature type="transmembrane region" description="Helical" evidence="6">
    <location>
        <begin position="54"/>
        <end position="83"/>
    </location>
</feature>
<dbReference type="InterPro" id="IPR043216">
    <property type="entry name" value="PAP-like"/>
</dbReference>
<keyword evidence="9" id="KW-1185">Reference proteome</keyword>